<proteinExistence type="predicted"/>
<accession>A0A0A0P510</accession>
<feature type="region of interest" description="Disordered" evidence="1">
    <location>
        <begin position="88"/>
        <end position="123"/>
    </location>
</feature>
<name>A0A0A0P510_9TOMB</name>
<reference evidence="2" key="1">
    <citation type="journal article" date="2014" name="PLoS ONE">
        <title>Carrot yellow leaf virus Is Associated with Carrot Internal Necrosis.</title>
        <authorList>
            <person name="Adams I.P."/>
            <person name="Skelton A."/>
            <person name="Macarthur R."/>
            <person name="Hodges T."/>
            <person name="Hinds H."/>
            <person name="Flint L."/>
            <person name="Nath P.D."/>
            <person name="Boonham N."/>
            <person name="Fox A."/>
        </authorList>
    </citation>
    <scope>NUCLEOTIDE SEQUENCE</scope>
    <source>
        <strain evidence="2">CMoV_H19</strain>
    </source>
</reference>
<evidence type="ECO:0000256" key="1">
    <source>
        <dbReference type="SAM" id="MobiDB-lite"/>
    </source>
</evidence>
<dbReference type="EMBL" id="KF533712">
    <property type="protein sequence ID" value="AHA85537.1"/>
    <property type="molecule type" value="Genomic_RNA"/>
</dbReference>
<sequence>MTFRIIYDGIEQDSIYDRRTHQPPARRNNSGRTARARAWDYGPSPWHQYAYPHSALPPPPPAYIEPIFQRPLAYQENRGHAVYREARHSVRPARARHVAGTGSDLGARHRPPRSGTDRDGPEGVHTLVFGTPAGRFLSELFHSFERLSHECPSVLQPSDPVRGGTTGARGERLLSLLHVAASHRGEGTVLPADTTGGCGDPTPQHTIPTPGLEPAHAVPTRRDDERYGNHDQGQPINALPAPHLCGKVHAVGDPCPTRESEVKYR</sequence>
<evidence type="ECO:0000313" key="2">
    <source>
        <dbReference type="EMBL" id="AHA85537.1"/>
    </source>
</evidence>
<protein>
    <submittedName>
        <fullName evidence="2">ORF2</fullName>
    </submittedName>
</protein>
<organism evidence="2">
    <name type="scientific">Carrot mottle virus</name>
    <dbReference type="NCBI Taxonomy" id="68033"/>
    <lineage>
        <taxon>Viruses</taxon>
        <taxon>Riboviria</taxon>
        <taxon>Orthornavirae</taxon>
        <taxon>Kitrinoviricota</taxon>
        <taxon>Tolucaviricetes</taxon>
        <taxon>Tolivirales</taxon>
        <taxon>Tombusviridae</taxon>
        <taxon>Calvusvirinae</taxon>
        <taxon>Umbravirus</taxon>
        <taxon>Umbravirus maculacarotae</taxon>
    </lineage>
</organism>
<feature type="region of interest" description="Disordered" evidence="1">
    <location>
        <begin position="16"/>
        <end position="35"/>
    </location>
</feature>